<evidence type="ECO:0000313" key="1">
    <source>
        <dbReference type="EMBL" id="KAF3332203.1"/>
    </source>
</evidence>
<evidence type="ECO:0000313" key="2">
    <source>
        <dbReference type="Proteomes" id="UP000623129"/>
    </source>
</evidence>
<proteinExistence type="predicted"/>
<keyword evidence="2" id="KW-1185">Reference proteome</keyword>
<name>A0A833VRH3_9POAL</name>
<dbReference type="Proteomes" id="UP000623129">
    <property type="component" value="Unassembled WGS sequence"/>
</dbReference>
<accession>A0A833VRH3</accession>
<dbReference type="AlphaFoldDB" id="A0A833VRH3"/>
<reference evidence="1" key="1">
    <citation type="submission" date="2020-01" db="EMBL/GenBank/DDBJ databases">
        <title>Genome sequence of Kobresia littledalei, the first chromosome-level genome in the family Cyperaceae.</title>
        <authorList>
            <person name="Qu G."/>
        </authorList>
    </citation>
    <scope>NUCLEOTIDE SEQUENCE</scope>
    <source>
        <strain evidence="1">C.B.Clarke</strain>
        <tissue evidence="1">Leaf</tissue>
    </source>
</reference>
<protein>
    <submittedName>
        <fullName evidence="1">Uncharacterized protein</fullName>
    </submittedName>
</protein>
<dbReference type="EMBL" id="SWLB01000011">
    <property type="protein sequence ID" value="KAF3332203.1"/>
    <property type="molecule type" value="Genomic_DNA"/>
</dbReference>
<organism evidence="1 2">
    <name type="scientific">Carex littledalei</name>
    <dbReference type="NCBI Taxonomy" id="544730"/>
    <lineage>
        <taxon>Eukaryota</taxon>
        <taxon>Viridiplantae</taxon>
        <taxon>Streptophyta</taxon>
        <taxon>Embryophyta</taxon>
        <taxon>Tracheophyta</taxon>
        <taxon>Spermatophyta</taxon>
        <taxon>Magnoliopsida</taxon>
        <taxon>Liliopsida</taxon>
        <taxon>Poales</taxon>
        <taxon>Cyperaceae</taxon>
        <taxon>Cyperoideae</taxon>
        <taxon>Cariceae</taxon>
        <taxon>Carex</taxon>
        <taxon>Carex subgen. Euthyceras</taxon>
    </lineage>
</organism>
<gene>
    <name evidence="1" type="ORF">FCM35_KLT01780</name>
</gene>
<sequence>MGSRVKSPGPYSRKQTPRHFQAFYLSIPPRLFKSQPRHASHLTSHNYTKVVAVSAASSTAAAWFSSSTVRPFKSRICSAEKEMLIHVKVEELEECVEMVERGSDRVLRSLRIYGSSELKCEASWSKFIILTLLFQSERLDASSLTSARLLHSCWTFLNIN</sequence>
<comment type="caution">
    <text evidence="1">The sequence shown here is derived from an EMBL/GenBank/DDBJ whole genome shotgun (WGS) entry which is preliminary data.</text>
</comment>